<dbReference type="InterPro" id="IPR027417">
    <property type="entry name" value="P-loop_NTPase"/>
</dbReference>
<dbReference type="SUPFAM" id="SSF52540">
    <property type="entry name" value="P-loop containing nucleoside triphosphate hydrolases"/>
    <property type="match status" value="1"/>
</dbReference>
<dbReference type="SUPFAM" id="SSF55073">
    <property type="entry name" value="Nucleotide cyclase"/>
    <property type="match status" value="1"/>
</dbReference>
<dbReference type="InterPro" id="IPR029787">
    <property type="entry name" value="Nucleotide_cyclase"/>
</dbReference>
<keyword evidence="4" id="KW-1185">Reference proteome</keyword>
<feature type="domain" description="Guanylate cyclase" evidence="2">
    <location>
        <begin position="160"/>
        <end position="272"/>
    </location>
</feature>
<dbReference type="AlphaFoldDB" id="A0A4Q2JJ38"/>
<dbReference type="SMART" id="SM00044">
    <property type="entry name" value="CYCc"/>
    <property type="match status" value="1"/>
</dbReference>
<accession>A0A4Q2JJ38</accession>
<dbReference type="Gene3D" id="1.25.40.10">
    <property type="entry name" value="Tetratricopeptide repeat domain"/>
    <property type="match status" value="1"/>
</dbReference>
<evidence type="ECO:0000259" key="2">
    <source>
        <dbReference type="PROSITE" id="PS50125"/>
    </source>
</evidence>
<dbReference type="PRINTS" id="PR00364">
    <property type="entry name" value="DISEASERSIST"/>
</dbReference>
<dbReference type="Pfam" id="PF25872">
    <property type="entry name" value="HTH_77"/>
    <property type="match status" value="1"/>
</dbReference>
<dbReference type="PANTHER" id="PTHR47691">
    <property type="entry name" value="REGULATOR-RELATED"/>
    <property type="match status" value="1"/>
</dbReference>
<feature type="compositionally biased region" description="Basic and acidic residues" evidence="1">
    <location>
        <begin position="91"/>
        <end position="112"/>
    </location>
</feature>
<dbReference type="GO" id="GO:0035556">
    <property type="term" value="P:intracellular signal transduction"/>
    <property type="evidence" value="ECO:0007669"/>
    <property type="project" value="InterPro"/>
</dbReference>
<dbReference type="CDD" id="cd07302">
    <property type="entry name" value="CHD"/>
    <property type="match status" value="1"/>
</dbReference>
<dbReference type="InterPro" id="IPR058852">
    <property type="entry name" value="HTH_77"/>
</dbReference>
<dbReference type="Pfam" id="PF13401">
    <property type="entry name" value="AAA_22"/>
    <property type="match status" value="1"/>
</dbReference>
<evidence type="ECO:0000313" key="3">
    <source>
        <dbReference type="EMBL" id="RXZ46060.1"/>
    </source>
</evidence>
<dbReference type="Proteomes" id="UP000292881">
    <property type="component" value="Unassembled WGS sequence"/>
</dbReference>
<dbReference type="GO" id="GO:0004016">
    <property type="term" value="F:adenylate cyclase activity"/>
    <property type="evidence" value="ECO:0007669"/>
    <property type="project" value="UniProtKB-ARBA"/>
</dbReference>
<feature type="compositionally biased region" description="Low complexity" evidence="1">
    <location>
        <begin position="79"/>
        <end position="90"/>
    </location>
</feature>
<evidence type="ECO:0000256" key="1">
    <source>
        <dbReference type="SAM" id="MobiDB-lite"/>
    </source>
</evidence>
<dbReference type="InterPro" id="IPR049945">
    <property type="entry name" value="AAA_22"/>
</dbReference>
<comment type="caution">
    <text evidence="3">The sequence shown here is derived from an EMBL/GenBank/DDBJ whole genome shotgun (WGS) entry which is preliminary data.</text>
</comment>
<dbReference type="Gene3D" id="3.30.70.1230">
    <property type="entry name" value="Nucleotide cyclase"/>
    <property type="match status" value="1"/>
</dbReference>
<dbReference type="Gene3D" id="3.40.50.300">
    <property type="entry name" value="P-loop containing nucleotide triphosphate hydrolases"/>
    <property type="match status" value="1"/>
</dbReference>
<reference evidence="3 4" key="1">
    <citation type="submission" date="2019-01" db="EMBL/GenBank/DDBJ databases">
        <authorList>
            <person name="Li J."/>
        </authorList>
    </citation>
    <scope>NUCLEOTIDE SEQUENCE [LARGE SCALE GENOMIC DNA]</scope>
    <source>
        <strain evidence="3 4">CGMCC 4.7180</strain>
    </source>
</reference>
<dbReference type="GO" id="GO:0016887">
    <property type="term" value="F:ATP hydrolysis activity"/>
    <property type="evidence" value="ECO:0007669"/>
    <property type="project" value="InterPro"/>
</dbReference>
<dbReference type="PANTHER" id="PTHR47691:SF3">
    <property type="entry name" value="HTH-TYPE TRANSCRIPTIONAL REGULATOR RV0890C-RELATED"/>
    <property type="match status" value="1"/>
</dbReference>
<dbReference type="InterPro" id="IPR001054">
    <property type="entry name" value="A/G_cyclase"/>
</dbReference>
<protein>
    <submittedName>
        <fullName evidence="3">Adenylate/guanylate cyclase domain-containing protein</fullName>
    </submittedName>
</protein>
<dbReference type="EMBL" id="SDPL01000250">
    <property type="protein sequence ID" value="RXZ46060.1"/>
    <property type="molecule type" value="Genomic_DNA"/>
</dbReference>
<feature type="region of interest" description="Disordered" evidence="1">
    <location>
        <begin position="1"/>
        <end position="122"/>
    </location>
</feature>
<evidence type="ECO:0000313" key="4">
    <source>
        <dbReference type="Proteomes" id="UP000292881"/>
    </source>
</evidence>
<feature type="non-terminal residue" evidence="3">
    <location>
        <position position="1"/>
    </location>
</feature>
<dbReference type="GO" id="GO:0009190">
    <property type="term" value="P:cyclic nucleotide biosynthetic process"/>
    <property type="evidence" value="ECO:0007669"/>
    <property type="project" value="InterPro"/>
</dbReference>
<feature type="compositionally biased region" description="Basic residues" evidence="1">
    <location>
        <begin position="11"/>
        <end position="34"/>
    </location>
</feature>
<dbReference type="InterPro" id="IPR011990">
    <property type="entry name" value="TPR-like_helical_dom_sf"/>
</dbReference>
<proteinExistence type="predicted"/>
<gene>
    <name evidence="3" type="ORF">ESO86_11900</name>
</gene>
<name>A0A4Q2JJ38_9MICO</name>
<sequence>RPERRGGGIRPPHRRRERRRRPRRGDARRRSRAPARRERAARGAEPAVPLGCRGAHGHRDAPVRRGGAGARSRRRALVRVELAPALPTAARADRRPDPGDRTQPEVHGHRVDAPLSARPEAAGPTHRELGRALSARTCQARSVTTTAATSRRRLPTGTVTFLFTDVEGSTRLVEAAGERWPALLAEHDALVRDAITGNGGTVVKTEGDGFFAAFASAIEAVSAAVAAQRGIAGHDWPEGLVPKVRMGLHTGLGLLGGDDYIGLDVHRAARIMAAAHGGQIVLSASTAALVEHELPVDVVLHDLGRHHLRDLSQAEGIFQLDVAGLDVRFPALRSLEAVPNNLPAQVTHFVGRRRERARVRELLEASHVVTVTGTGGTGKTRLALQVGSEIGGQFRDGVFFVDLAPVDDPEVVPSQILRALGEDSSPGNRPPREALLERMGDREVLLILDNFEQLIPAAPIVADLVSVAPRSRFLVTSRGPLRIAAEQEMPLEPMDLPDRRDVSRATDTDAVALFVDRAMAVRPDFTVTPENAAAVSELVRGLDGLPLAIELVASRVRLLPVPEILARLDPARPGTGTIDLPERQRTIEGAIEWSHDLLDPPVQELFARLGVFAGGADLEQIERVCDDIDVDLLAGLAELVDQGLLRQVSAPGGRARFRTLHVIREVALLKLEASGTGEAVHRRHLEAYVAWAEEVAAHVLGEDRSAWLDRFDADHDNVRTALDWAAVHGETDLALRLAAASWRFWQSRGHLHEGRSRLETVVSLPGGEPLNRARALEALGGVYWWQGEIERCVPPYREALAIQRELGDPAEIANAIYNVAIGQAVAAVTTGITDEVRAEVYGLYDEGEAIFRSLGDENGLGNITWGRGLAVSDLDDDIQQSLELFHRSIDHYRAAGNEFGMGWGMFEVAIFSARLGDIATAWDYLEEGLELFAPHRDVSAVVLFLSLAAALAQAADDEERAARLAGAVRGLRNSSGAKIVDHEITRIRGLSIEEIDPTREDLEPLYRAGMAMDLSQAVAFALGRAVPAADD</sequence>
<dbReference type="PROSITE" id="PS50125">
    <property type="entry name" value="GUANYLATE_CYCLASE_2"/>
    <property type="match status" value="1"/>
</dbReference>
<dbReference type="Pfam" id="PF00211">
    <property type="entry name" value="Guanylate_cyc"/>
    <property type="match status" value="1"/>
</dbReference>
<organism evidence="3 4">
    <name type="scientific">Agromyces binzhouensis</name>
    <dbReference type="NCBI Taxonomy" id="1817495"/>
    <lineage>
        <taxon>Bacteria</taxon>
        <taxon>Bacillati</taxon>
        <taxon>Actinomycetota</taxon>
        <taxon>Actinomycetes</taxon>
        <taxon>Micrococcales</taxon>
        <taxon>Microbacteriaceae</taxon>
        <taxon>Agromyces</taxon>
    </lineage>
</organism>
<dbReference type="SUPFAM" id="SSF48452">
    <property type="entry name" value="TPR-like"/>
    <property type="match status" value="1"/>
</dbReference>